<evidence type="ECO:0000313" key="4">
    <source>
        <dbReference type="EMBL" id="GMI23444.1"/>
    </source>
</evidence>
<dbReference type="PANTHER" id="PTHR13954:SF6">
    <property type="entry name" value="NON-SPECIFIC SERINE_THREONINE PROTEIN KINASE"/>
    <property type="match status" value="1"/>
</dbReference>
<accession>A0ABQ6MCD4</accession>
<dbReference type="Gene3D" id="1.10.510.10">
    <property type="entry name" value="Transferase(Phosphotransferase) domain 1"/>
    <property type="match status" value="1"/>
</dbReference>
<comment type="caution">
    <text evidence="4">The sequence shown here is derived from an EMBL/GenBank/DDBJ whole genome shotgun (WGS) entry which is preliminary data.</text>
</comment>
<reference evidence="4 5" key="1">
    <citation type="journal article" date="2023" name="Commun. Biol.">
        <title>Genome analysis of Parmales, the sister group of diatoms, reveals the evolutionary specialization of diatoms from phago-mixotrophs to photoautotrophs.</title>
        <authorList>
            <person name="Ban H."/>
            <person name="Sato S."/>
            <person name="Yoshikawa S."/>
            <person name="Yamada K."/>
            <person name="Nakamura Y."/>
            <person name="Ichinomiya M."/>
            <person name="Sato N."/>
            <person name="Blanc-Mathieu R."/>
            <person name="Endo H."/>
            <person name="Kuwata A."/>
            <person name="Ogata H."/>
        </authorList>
    </citation>
    <scope>NUCLEOTIDE SEQUENCE [LARGE SCALE GENOMIC DNA]</scope>
</reference>
<evidence type="ECO:0000256" key="2">
    <source>
        <dbReference type="SAM" id="MobiDB-lite"/>
    </source>
</evidence>
<evidence type="ECO:0000256" key="1">
    <source>
        <dbReference type="SAM" id="Coils"/>
    </source>
</evidence>
<feature type="coiled-coil region" evidence="1">
    <location>
        <begin position="290"/>
        <end position="331"/>
    </location>
</feature>
<dbReference type="PANTHER" id="PTHR13954">
    <property type="entry name" value="IRE1-RELATED"/>
    <property type="match status" value="1"/>
</dbReference>
<proteinExistence type="predicted"/>
<feature type="domain" description="Protein kinase" evidence="3">
    <location>
        <begin position="1"/>
        <end position="134"/>
    </location>
</feature>
<dbReference type="Proteomes" id="UP001165060">
    <property type="component" value="Unassembled WGS sequence"/>
</dbReference>
<dbReference type="EMBL" id="BRYB01003965">
    <property type="protein sequence ID" value="GMI23444.1"/>
    <property type="molecule type" value="Genomic_DNA"/>
</dbReference>
<name>A0ABQ6MCD4_9STRA</name>
<dbReference type="InterPro" id="IPR011009">
    <property type="entry name" value="Kinase-like_dom_sf"/>
</dbReference>
<dbReference type="InterPro" id="IPR000719">
    <property type="entry name" value="Prot_kinase_dom"/>
</dbReference>
<evidence type="ECO:0000313" key="5">
    <source>
        <dbReference type="Proteomes" id="UP001165060"/>
    </source>
</evidence>
<sequence length="450" mass="48460">MQVGQSQSSVGAASTQASGAGTGSVGWQAPEVMAGRKGASSKFASDIFSLGCIFFAALVPGSHVFGEWFEREANIMKGAAVNLDELGGGEGQDLVNRMLAPPSLEPVTGLFSLQRNKRMTSILMKSARVNKELFEDKTETLRGFKDTAHRHRNSYNSGIAILRDPSTAYPAPFEVYRTEKHVTKKELEALLMELRGKLNKLLLTDMPLASLDKAAYCCTPRGMERVLAQGQEMEAAMQTRVTDIEAALTGAVTPAEVESMLKAAQESQDRALQTLSSILSKDVVKAARHAATNERDIATLKDEVAEINEKLDELRNDVTTLQEKVEDLDLKKVDSERFEDVTGDLKDQLAAFRLQVTACEGKTEEIGASTLEAVGECKKSVRKAQRHCENAKAHDASAGACVEIGVDLFGKGFAQGLASNDKAEAKGRGKGAPSSPPRTPLATRSTNKGL</sequence>
<dbReference type="SUPFAM" id="SSF56112">
    <property type="entry name" value="Protein kinase-like (PK-like)"/>
    <property type="match status" value="1"/>
</dbReference>
<protein>
    <recommendedName>
        <fullName evidence="3">Protein kinase domain-containing protein</fullName>
    </recommendedName>
</protein>
<organism evidence="4 5">
    <name type="scientific">Tetraparma gracilis</name>
    <dbReference type="NCBI Taxonomy" id="2962635"/>
    <lineage>
        <taxon>Eukaryota</taxon>
        <taxon>Sar</taxon>
        <taxon>Stramenopiles</taxon>
        <taxon>Ochrophyta</taxon>
        <taxon>Bolidophyceae</taxon>
        <taxon>Parmales</taxon>
        <taxon>Triparmaceae</taxon>
        <taxon>Tetraparma</taxon>
    </lineage>
</organism>
<feature type="compositionally biased region" description="Low complexity" evidence="2">
    <location>
        <begin position="1"/>
        <end position="19"/>
    </location>
</feature>
<dbReference type="InterPro" id="IPR045133">
    <property type="entry name" value="IRE1/2-like"/>
</dbReference>
<evidence type="ECO:0000259" key="3">
    <source>
        <dbReference type="PROSITE" id="PS50011"/>
    </source>
</evidence>
<keyword evidence="5" id="KW-1185">Reference proteome</keyword>
<dbReference type="PROSITE" id="PS50011">
    <property type="entry name" value="PROTEIN_KINASE_DOM"/>
    <property type="match status" value="1"/>
</dbReference>
<keyword evidence="1" id="KW-0175">Coiled coil</keyword>
<feature type="region of interest" description="Disordered" evidence="2">
    <location>
        <begin position="1"/>
        <end position="25"/>
    </location>
</feature>
<gene>
    <name evidence="4" type="ORF">TeGR_g11632</name>
</gene>
<feature type="region of interest" description="Disordered" evidence="2">
    <location>
        <begin position="420"/>
        <end position="450"/>
    </location>
</feature>